<dbReference type="Gene3D" id="2.40.30.10">
    <property type="entry name" value="Translation factors"/>
    <property type="match status" value="1"/>
</dbReference>
<proteinExistence type="predicted"/>
<dbReference type="EMBL" id="CP043031">
    <property type="protein sequence ID" value="QEH92891.1"/>
    <property type="molecule type" value="Genomic_DNA"/>
</dbReference>
<dbReference type="PANTHER" id="PTHR30157:SF0">
    <property type="entry name" value="NADPH-DEPENDENT FERRIC-CHELATE REDUCTASE"/>
    <property type="match status" value="1"/>
</dbReference>
<evidence type="ECO:0000313" key="3">
    <source>
        <dbReference type="EMBL" id="QEH92891.1"/>
    </source>
</evidence>
<dbReference type="InterPro" id="IPR007037">
    <property type="entry name" value="SIP_rossman_dom"/>
</dbReference>
<dbReference type="Gene3D" id="3.40.50.80">
    <property type="entry name" value="Nucleotide-binding domain of ferredoxin-NADP reductase (FNR) module"/>
    <property type="match status" value="1"/>
</dbReference>
<reference evidence="3 4" key="1">
    <citation type="submission" date="2019-08" db="EMBL/GenBank/DDBJ databases">
        <title>Dermacoccus abyssi strain HZAU 226, whole genome Nanopore sequencing project.</title>
        <authorList>
            <person name="Guo A."/>
            <person name="Zhang X."/>
            <person name="Ruan Y."/>
            <person name="Liu W."/>
            <person name="Chen Q."/>
            <person name="Gu L."/>
        </authorList>
    </citation>
    <scope>NUCLEOTIDE SEQUENCE [LARGE SCALE GENOMIC DNA]</scope>
    <source>
        <strain evidence="3 4">HZAU 226</strain>
    </source>
</reference>
<sequence length="251" mass="27541">MTASYPARKGTISPSFERLVVNAFGAKNTELVVLGSEPVTPHYHRVHVDCGDFLRTHGVHPSMWLRLWFDDDGKDHQRAFTLVDADEASGRATLEFALHDGVAARWSQNVTAGTRIRASLLGSKCPWPSEKPAPGTSWERTVLIGGTACVPAIRSLLDHWSEAPATVLLHSEYDDDRDIPLGLAAATDVEWFAMGDEALLTRTHDFAGEATTRFWVTTEASATRAVVRALRKDHGVGKERLHAQAYWSAAG</sequence>
<dbReference type="Pfam" id="PF08021">
    <property type="entry name" value="FAD_binding_9"/>
    <property type="match status" value="1"/>
</dbReference>
<gene>
    <name evidence="3" type="ORF">FV141_04645</name>
</gene>
<feature type="domain" description="SIP-like Rossmann fold" evidence="1">
    <location>
        <begin position="140"/>
        <end position="248"/>
    </location>
</feature>
<dbReference type="Proteomes" id="UP000323565">
    <property type="component" value="Chromosome"/>
</dbReference>
<dbReference type="SUPFAM" id="SSF63380">
    <property type="entry name" value="Riboflavin synthase domain-like"/>
    <property type="match status" value="1"/>
</dbReference>
<dbReference type="CDD" id="cd06193">
    <property type="entry name" value="siderophore_interacting"/>
    <property type="match status" value="1"/>
</dbReference>
<evidence type="ECO:0000313" key="4">
    <source>
        <dbReference type="Proteomes" id="UP000323565"/>
    </source>
</evidence>
<keyword evidence="4" id="KW-1185">Reference proteome</keyword>
<protein>
    <submittedName>
        <fullName evidence="3">Siderophore-interacting protein</fullName>
    </submittedName>
</protein>
<accession>A0ABX5Z7G8</accession>
<dbReference type="InterPro" id="IPR039374">
    <property type="entry name" value="SIP_fam"/>
</dbReference>
<name>A0ABX5Z7G8_9MICO</name>
<feature type="domain" description="Siderophore-interacting FAD-binding" evidence="2">
    <location>
        <begin position="62"/>
        <end position="116"/>
    </location>
</feature>
<dbReference type="InterPro" id="IPR013113">
    <property type="entry name" value="SIP_FAD-bd"/>
</dbReference>
<dbReference type="InterPro" id="IPR017938">
    <property type="entry name" value="Riboflavin_synthase-like_b-brl"/>
</dbReference>
<evidence type="ECO:0000259" key="2">
    <source>
        <dbReference type="Pfam" id="PF08021"/>
    </source>
</evidence>
<dbReference type="InterPro" id="IPR039261">
    <property type="entry name" value="FNR_nucleotide-bd"/>
</dbReference>
<dbReference type="Pfam" id="PF04954">
    <property type="entry name" value="SIP"/>
    <property type="match status" value="1"/>
</dbReference>
<dbReference type="PANTHER" id="PTHR30157">
    <property type="entry name" value="FERRIC REDUCTASE, NADPH-DEPENDENT"/>
    <property type="match status" value="1"/>
</dbReference>
<evidence type="ECO:0000259" key="1">
    <source>
        <dbReference type="Pfam" id="PF04954"/>
    </source>
</evidence>
<organism evidence="3 4">
    <name type="scientific">Dermacoccus abyssi</name>
    <dbReference type="NCBI Taxonomy" id="322596"/>
    <lineage>
        <taxon>Bacteria</taxon>
        <taxon>Bacillati</taxon>
        <taxon>Actinomycetota</taxon>
        <taxon>Actinomycetes</taxon>
        <taxon>Micrococcales</taxon>
        <taxon>Dermacoccaceae</taxon>
        <taxon>Dermacoccus</taxon>
    </lineage>
</organism>